<sequence length="564" mass="64870">MILFYQKIHDILKVLKSSTGIEFSTTKEQRDTKRNGDVPKQIAESVALADKVFGIATLIKSDIVINKEFVSSKTKMDSALSIVTLDSARKLFDLHSKKENMKTVTSQIKTIFTNTSDNDIKRIAEDLIEFDTNLLSFNDDYQKIAKEFTIMETTLTPQVIDFSSYFNRYAIDDSGLKEHMSSDVFKFIIKDTVIFDKLNALFWSGKVKSSTVINYILYKIIDHHLNVKPRSSKECNNVIGEYFPLLVLKAHTFEYPSHLLEDLEEKTSKLADNVIKSAQHLISNINYLDEFKKEEWIQELGGIRVIIGAPRRVLSSYKIFDNYDDLVISSKNSFYDIMLKLRRFKEMRKQKSLYIPQNIDEYLFSFTDVAQGNIHYSEEANILIIPFEVLKFIEINGVKKANIINTLIAKELTKFLITKENFMARNGGTNVYKSKFGKALSCIVEKAKHENIAQTRSISDLEEVTCSIAAIRIAYSAYLTDLVKNPATISRIHGKYGMKNVMNPKIEKNFYLDIKPFLCNINDHQIRNFVDKTIQTFDSYQHAFNCSSPNHVELCHVFPDNHKV</sequence>
<proteinExistence type="predicted"/>
<name>A0AC35U559_9BILA</name>
<dbReference type="Proteomes" id="UP000095286">
    <property type="component" value="Unplaced"/>
</dbReference>
<accession>A0AC35U559</accession>
<organism evidence="1 2">
    <name type="scientific">Rhabditophanes sp. KR3021</name>
    <dbReference type="NCBI Taxonomy" id="114890"/>
    <lineage>
        <taxon>Eukaryota</taxon>
        <taxon>Metazoa</taxon>
        <taxon>Ecdysozoa</taxon>
        <taxon>Nematoda</taxon>
        <taxon>Chromadorea</taxon>
        <taxon>Rhabditida</taxon>
        <taxon>Tylenchina</taxon>
        <taxon>Panagrolaimomorpha</taxon>
        <taxon>Strongyloidoidea</taxon>
        <taxon>Alloionematidae</taxon>
        <taxon>Rhabditophanes</taxon>
    </lineage>
</organism>
<evidence type="ECO:0000313" key="1">
    <source>
        <dbReference type="Proteomes" id="UP000095286"/>
    </source>
</evidence>
<evidence type="ECO:0000313" key="2">
    <source>
        <dbReference type="WBParaSite" id="RSKR_0000777800.1"/>
    </source>
</evidence>
<reference evidence="2" key="1">
    <citation type="submission" date="2016-11" db="UniProtKB">
        <authorList>
            <consortium name="WormBaseParasite"/>
        </authorList>
    </citation>
    <scope>IDENTIFICATION</scope>
    <source>
        <strain evidence="2">KR3021</strain>
    </source>
</reference>
<protein>
    <submittedName>
        <fullName evidence="2">Peptidase_M13_N domain-containing protein</fullName>
    </submittedName>
</protein>
<dbReference type="WBParaSite" id="RSKR_0000777800.1">
    <property type="protein sequence ID" value="RSKR_0000777800.1"/>
    <property type="gene ID" value="RSKR_0000777800"/>
</dbReference>